<dbReference type="EC" id="3.6.1.66" evidence="10"/>
<dbReference type="GO" id="GO:0046872">
    <property type="term" value="F:metal ion binding"/>
    <property type="evidence" value="ECO:0007669"/>
    <property type="project" value="UniProtKB-KW"/>
</dbReference>
<comment type="cofactor">
    <cofactor evidence="10">
        <name>Mg(2+)</name>
        <dbReference type="ChEBI" id="CHEBI:18420"/>
    </cofactor>
    <text evidence="10">Binds 1 Mg(2+) ion per subunit.</text>
</comment>
<keyword evidence="7 10" id="KW-0546">Nucleotide metabolism</keyword>
<keyword evidence="4 10" id="KW-0547">Nucleotide-binding</keyword>
<dbReference type="SUPFAM" id="SSF52972">
    <property type="entry name" value="ITPase-like"/>
    <property type="match status" value="1"/>
</dbReference>
<comment type="function">
    <text evidence="10">Pyrophosphatase that catalyzes the hydrolysis of nucleoside triphosphates to their monophosphate derivatives, with a high preference for the non-canonical purine nucleotides XTP (xanthosine triphosphate), dITP (deoxyinosine triphosphate) and ITP. Seems to function as a house-cleaning enzyme that removes non-canonical purine nucleotides from the nucleotide pool, thus preventing their incorporation into DNA/RNA and avoiding chromosomal lesions.</text>
</comment>
<dbReference type="InterPro" id="IPR020922">
    <property type="entry name" value="dITP/XTP_pyrophosphatase"/>
</dbReference>
<feature type="binding site" evidence="10">
    <location>
        <begin position="180"/>
        <end position="181"/>
    </location>
    <ligand>
        <name>substrate</name>
    </ligand>
</feature>
<comment type="subunit">
    <text evidence="2 10">Homodimer.</text>
</comment>
<dbReference type="FunFam" id="3.90.950.10:FF:000001">
    <property type="entry name" value="dITP/XTP pyrophosphatase"/>
    <property type="match status" value="1"/>
</dbReference>
<dbReference type="GO" id="GO:0017111">
    <property type="term" value="F:ribonucleoside triphosphate phosphatase activity"/>
    <property type="evidence" value="ECO:0007669"/>
    <property type="project" value="InterPro"/>
</dbReference>
<feature type="binding site" evidence="10">
    <location>
        <begin position="7"/>
        <end position="12"/>
    </location>
    <ligand>
        <name>substrate</name>
    </ligand>
</feature>
<dbReference type="GO" id="GO:0035870">
    <property type="term" value="F:dITP diphosphatase activity"/>
    <property type="evidence" value="ECO:0007669"/>
    <property type="project" value="UniProtKB-UniRule"/>
</dbReference>
<dbReference type="GO" id="GO:0036222">
    <property type="term" value="F:XTP diphosphatase activity"/>
    <property type="evidence" value="ECO:0007669"/>
    <property type="project" value="UniProtKB-UniRule"/>
</dbReference>
<keyword evidence="6 10" id="KW-0460">Magnesium</keyword>
<comment type="catalytic activity">
    <reaction evidence="9 10">
        <text>XTP + H2O = XMP + diphosphate + H(+)</text>
        <dbReference type="Rhea" id="RHEA:28610"/>
        <dbReference type="ChEBI" id="CHEBI:15377"/>
        <dbReference type="ChEBI" id="CHEBI:15378"/>
        <dbReference type="ChEBI" id="CHEBI:33019"/>
        <dbReference type="ChEBI" id="CHEBI:57464"/>
        <dbReference type="ChEBI" id="CHEBI:61314"/>
        <dbReference type="EC" id="3.6.1.66"/>
    </reaction>
</comment>
<dbReference type="PANTHER" id="PTHR11067:SF9">
    <property type="entry name" value="INOSINE TRIPHOSPHATE PYROPHOSPHATASE"/>
    <property type="match status" value="1"/>
</dbReference>
<name>E4L8G4_9FIRM</name>
<feature type="binding site" evidence="10">
    <location>
        <position position="70"/>
    </location>
    <ligand>
        <name>substrate</name>
    </ligand>
</feature>
<comment type="similarity">
    <text evidence="1 10 11">Belongs to the HAM1 NTPase family.</text>
</comment>
<protein>
    <recommendedName>
        <fullName evidence="10">dITP/XTP pyrophosphatase</fullName>
        <ecNumber evidence="10">3.6.1.66</ecNumber>
    </recommendedName>
    <alternativeName>
        <fullName evidence="10">Non-canonical purine NTP pyrophosphatase</fullName>
    </alternativeName>
    <alternativeName>
        <fullName evidence="10">Non-standard purine NTP pyrophosphatase</fullName>
    </alternativeName>
    <alternativeName>
        <fullName evidence="10">Nucleoside-triphosphate diphosphatase</fullName>
    </alternativeName>
    <alternativeName>
        <fullName evidence="10">Nucleoside-triphosphate pyrophosphatase</fullName>
        <shortName evidence="10">NTPase</shortName>
    </alternativeName>
</protein>
<feature type="active site" description="Proton acceptor" evidence="10">
    <location>
        <position position="69"/>
    </location>
</feature>
<feature type="binding site" evidence="10">
    <location>
        <position position="40"/>
    </location>
    <ligand>
        <name>Mg(2+)</name>
        <dbReference type="ChEBI" id="CHEBI:18420"/>
    </ligand>
</feature>
<dbReference type="HAMAP" id="MF_01405">
    <property type="entry name" value="Non_canon_purine_NTPase"/>
    <property type="match status" value="1"/>
</dbReference>
<dbReference type="EMBL" id="AENT01000012">
    <property type="protein sequence ID" value="EFR42931.1"/>
    <property type="molecule type" value="Genomic_DNA"/>
</dbReference>
<evidence type="ECO:0000256" key="5">
    <source>
        <dbReference type="ARBA" id="ARBA00022801"/>
    </source>
</evidence>
<feature type="binding site" evidence="10">
    <location>
        <position position="69"/>
    </location>
    <ligand>
        <name>Mg(2+)</name>
        <dbReference type="ChEBI" id="CHEBI:18420"/>
    </ligand>
</feature>
<keyword evidence="5 10" id="KW-0378">Hydrolase</keyword>
<dbReference type="Proteomes" id="UP000004594">
    <property type="component" value="Unassembled WGS sequence"/>
</dbReference>
<evidence type="ECO:0000256" key="9">
    <source>
        <dbReference type="ARBA" id="ARBA00052017"/>
    </source>
</evidence>
<dbReference type="GO" id="GO:0009117">
    <property type="term" value="P:nucleotide metabolic process"/>
    <property type="evidence" value="ECO:0007669"/>
    <property type="project" value="UniProtKB-KW"/>
</dbReference>
<evidence type="ECO:0000256" key="3">
    <source>
        <dbReference type="ARBA" id="ARBA00022723"/>
    </source>
</evidence>
<evidence type="ECO:0000256" key="10">
    <source>
        <dbReference type="HAMAP-Rule" id="MF_01405"/>
    </source>
</evidence>
<organism evidence="12 13">
    <name type="scientific">Dialister micraerophilus UPII 345-E</name>
    <dbReference type="NCBI Taxonomy" id="910314"/>
    <lineage>
        <taxon>Bacteria</taxon>
        <taxon>Bacillati</taxon>
        <taxon>Bacillota</taxon>
        <taxon>Negativicutes</taxon>
        <taxon>Veillonellales</taxon>
        <taxon>Veillonellaceae</taxon>
        <taxon>Dialister</taxon>
    </lineage>
</organism>
<dbReference type="OrthoDB" id="9807456at2"/>
<feature type="binding site" evidence="10">
    <location>
        <position position="175"/>
    </location>
    <ligand>
        <name>substrate</name>
    </ligand>
</feature>
<dbReference type="Pfam" id="PF01725">
    <property type="entry name" value="Ham1p_like"/>
    <property type="match status" value="1"/>
</dbReference>
<accession>E4L8G4</accession>
<evidence type="ECO:0000256" key="11">
    <source>
        <dbReference type="RuleBase" id="RU003781"/>
    </source>
</evidence>
<dbReference type="RefSeq" id="WP_007554332.1">
    <property type="nucleotide sequence ID" value="NZ_AENT01000012.1"/>
</dbReference>
<proteinExistence type="inferred from homology"/>
<evidence type="ECO:0000256" key="1">
    <source>
        <dbReference type="ARBA" id="ARBA00008023"/>
    </source>
</evidence>
<evidence type="ECO:0000256" key="7">
    <source>
        <dbReference type="ARBA" id="ARBA00023080"/>
    </source>
</evidence>
<comment type="catalytic activity">
    <reaction evidence="10">
        <text>ITP + H2O = IMP + diphosphate + H(+)</text>
        <dbReference type="Rhea" id="RHEA:29399"/>
        <dbReference type="ChEBI" id="CHEBI:15377"/>
        <dbReference type="ChEBI" id="CHEBI:15378"/>
        <dbReference type="ChEBI" id="CHEBI:33019"/>
        <dbReference type="ChEBI" id="CHEBI:58053"/>
        <dbReference type="ChEBI" id="CHEBI:61402"/>
        <dbReference type="EC" id="3.6.1.66"/>
    </reaction>
</comment>
<dbReference type="InterPro" id="IPR002637">
    <property type="entry name" value="RdgB/HAM1"/>
</dbReference>
<dbReference type="GO" id="GO:0009146">
    <property type="term" value="P:purine nucleoside triphosphate catabolic process"/>
    <property type="evidence" value="ECO:0007669"/>
    <property type="project" value="UniProtKB-UniRule"/>
</dbReference>
<dbReference type="PANTHER" id="PTHR11067">
    <property type="entry name" value="INOSINE TRIPHOSPHATE PYROPHOSPHATASE/HAM1 PROTEIN"/>
    <property type="match status" value="1"/>
</dbReference>
<dbReference type="Gene3D" id="3.90.950.10">
    <property type="match status" value="1"/>
</dbReference>
<gene>
    <name evidence="12" type="primary">rdgB</name>
    <name evidence="12" type="ORF">HMPREF9220_1148</name>
</gene>
<sequence length="195" mass="21947">MKIVLATKNKGKIKEFKKVFSKLGWEAVAISDIAYVKEPEETGKTFEENAINKAKYYSKAVSMPVLADDSGIIADVLKDRPGIYSARYAGVHGDDKANNSKLVDKLRLYKENERSGYYMCVVALVWPNGKVITAQGKCEGIIRDFEEGENGFGYDPLFYLPEKKCTMAQLTLEEKNKISHRGKAIKNLIEKLKKL</sequence>
<evidence type="ECO:0000313" key="12">
    <source>
        <dbReference type="EMBL" id="EFR42931.1"/>
    </source>
</evidence>
<dbReference type="GO" id="GO:0000166">
    <property type="term" value="F:nucleotide binding"/>
    <property type="evidence" value="ECO:0007669"/>
    <property type="project" value="UniProtKB-KW"/>
</dbReference>
<dbReference type="GO" id="GO:0005829">
    <property type="term" value="C:cytosol"/>
    <property type="evidence" value="ECO:0007669"/>
    <property type="project" value="TreeGrafter"/>
</dbReference>
<dbReference type="GO" id="GO:0036220">
    <property type="term" value="F:ITP diphosphatase activity"/>
    <property type="evidence" value="ECO:0007669"/>
    <property type="project" value="UniProtKB-UniRule"/>
</dbReference>
<keyword evidence="3 10" id="KW-0479">Metal-binding</keyword>
<comment type="caution">
    <text evidence="12">The sequence shown here is derived from an EMBL/GenBank/DDBJ whole genome shotgun (WGS) entry which is preliminary data.</text>
</comment>
<comment type="catalytic activity">
    <reaction evidence="8 10">
        <text>dITP + H2O = dIMP + diphosphate + H(+)</text>
        <dbReference type="Rhea" id="RHEA:28342"/>
        <dbReference type="ChEBI" id="CHEBI:15377"/>
        <dbReference type="ChEBI" id="CHEBI:15378"/>
        <dbReference type="ChEBI" id="CHEBI:33019"/>
        <dbReference type="ChEBI" id="CHEBI:61194"/>
        <dbReference type="ChEBI" id="CHEBI:61382"/>
        <dbReference type="EC" id="3.6.1.66"/>
    </reaction>
</comment>
<evidence type="ECO:0000256" key="2">
    <source>
        <dbReference type="ARBA" id="ARBA00011738"/>
    </source>
</evidence>
<reference evidence="12 13" key="1">
    <citation type="submission" date="2010-11" db="EMBL/GenBank/DDBJ databases">
        <authorList>
            <person name="Durkin A.S."/>
            <person name="Madupu R."/>
            <person name="Torralba M."/>
            <person name="Gillis M."/>
            <person name="Methe B."/>
            <person name="Sutton G."/>
            <person name="Nelson K.E."/>
        </authorList>
    </citation>
    <scope>NUCLEOTIDE SEQUENCE [LARGE SCALE GENOMIC DNA]</scope>
    <source>
        <strain evidence="12 13">UPII 345-E</strain>
    </source>
</reference>
<dbReference type="eggNOG" id="COG0127">
    <property type="taxonomic scope" value="Bacteria"/>
</dbReference>
<evidence type="ECO:0000256" key="6">
    <source>
        <dbReference type="ARBA" id="ARBA00022842"/>
    </source>
</evidence>
<dbReference type="InterPro" id="IPR029001">
    <property type="entry name" value="ITPase-like_fam"/>
</dbReference>
<evidence type="ECO:0000313" key="13">
    <source>
        <dbReference type="Proteomes" id="UP000004594"/>
    </source>
</evidence>
<dbReference type="AlphaFoldDB" id="E4L8G4"/>
<dbReference type="CDD" id="cd00515">
    <property type="entry name" value="HAM1"/>
    <property type="match status" value="1"/>
</dbReference>
<evidence type="ECO:0000256" key="8">
    <source>
        <dbReference type="ARBA" id="ARBA00051875"/>
    </source>
</evidence>
<dbReference type="NCBIfam" id="TIGR00042">
    <property type="entry name" value="RdgB/HAM1 family non-canonical purine NTP pyrophosphatase"/>
    <property type="match status" value="1"/>
</dbReference>
<feature type="binding site" evidence="10">
    <location>
        <begin position="152"/>
        <end position="155"/>
    </location>
    <ligand>
        <name>substrate</name>
    </ligand>
</feature>
<dbReference type="NCBIfam" id="NF011397">
    <property type="entry name" value="PRK14822.1"/>
    <property type="match status" value="1"/>
</dbReference>
<evidence type="ECO:0000256" key="4">
    <source>
        <dbReference type="ARBA" id="ARBA00022741"/>
    </source>
</evidence>